<evidence type="ECO:0000313" key="2">
    <source>
        <dbReference type="Proteomes" id="UP000253436"/>
    </source>
</evidence>
<accession>A0A368ZFY2</accession>
<dbReference type="Proteomes" id="UP000253436">
    <property type="component" value="Unassembled WGS sequence"/>
</dbReference>
<organism evidence="1 2">
    <name type="scientific">Winogradskyella arenosi</name>
    <dbReference type="NCBI Taxonomy" id="533325"/>
    <lineage>
        <taxon>Bacteria</taxon>
        <taxon>Pseudomonadati</taxon>
        <taxon>Bacteroidota</taxon>
        <taxon>Flavobacteriia</taxon>
        <taxon>Flavobacteriales</taxon>
        <taxon>Flavobacteriaceae</taxon>
        <taxon>Winogradskyella</taxon>
    </lineage>
</organism>
<reference evidence="1 2" key="1">
    <citation type="submission" date="2018-07" db="EMBL/GenBank/DDBJ databases">
        <title>Genomic Encyclopedia of Type Strains, Phase III (KMG-III): the genomes of soil and plant-associated and newly described type strains.</title>
        <authorList>
            <person name="Whitman W."/>
        </authorList>
    </citation>
    <scope>NUCLEOTIDE SEQUENCE [LARGE SCALE GENOMIC DNA]</scope>
    <source>
        <strain evidence="1 2">CECT 7958</strain>
    </source>
</reference>
<dbReference type="EMBL" id="QPJO01000002">
    <property type="protein sequence ID" value="RCW92431.1"/>
    <property type="molecule type" value="Genomic_DNA"/>
</dbReference>
<protein>
    <submittedName>
        <fullName evidence="1">Uncharacterized protein</fullName>
    </submittedName>
</protein>
<dbReference type="AlphaFoldDB" id="A0A368ZFY2"/>
<keyword evidence="2" id="KW-1185">Reference proteome</keyword>
<evidence type="ECO:0000313" key="1">
    <source>
        <dbReference type="EMBL" id="RCW92431.1"/>
    </source>
</evidence>
<name>A0A368ZFY2_9FLAO</name>
<sequence>MLNNSHNNSHNTLKKSLFLILILGLGFCSCTSKKKYSDYKPTDFYEVQGIIESASPTKDPFDSSVQKDIRFTYFLDREHPISNTEHDLEMFEAQSGYPLIVLVHKTDETISFYGRVGILDSLNLKEKNFLAERLSE</sequence>
<gene>
    <name evidence="1" type="ORF">DFQ08_102456</name>
</gene>
<proteinExistence type="predicted"/>
<comment type="caution">
    <text evidence="1">The sequence shown here is derived from an EMBL/GenBank/DDBJ whole genome shotgun (WGS) entry which is preliminary data.</text>
</comment>